<feature type="non-terminal residue" evidence="1">
    <location>
        <position position="1"/>
    </location>
</feature>
<organism evidence="1 2">
    <name type="scientific">Pristionchus entomophagus</name>
    <dbReference type="NCBI Taxonomy" id="358040"/>
    <lineage>
        <taxon>Eukaryota</taxon>
        <taxon>Metazoa</taxon>
        <taxon>Ecdysozoa</taxon>
        <taxon>Nematoda</taxon>
        <taxon>Chromadorea</taxon>
        <taxon>Rhabditida</taxon>
        <taxon>Rhabditina</taxon>
        <taxon>Diplogasteromorpha</taxon>
        <taxon>Diplogasteroidea</taxon>
        <taxon>Neodiplogasteridae</taxon>
        <taxon>Pristionchus</taxon>
    </lineage>
</organism>
<accession>A0AAV5T7E6</accession>
<reference evidence="1" key="1">
    <citation type="submission" date="2023-10" db="EMBL/GenBank/DDBJ databases">
        <title>Genome assembly of Pristionchus species.</title>
        <authorList>
            <person name="Yoshida K."/>
            <person name="Sommer R.J."/>
        </authorList>
    </citation>
    <scope>NUCLEOTIDE SEQUENCE</scope>
    <source>
        <strain evidence="1">RS0144</strain>
    </source>
</reference>
<proteinExistence type="predicted"/>
<dbReference type="EMBL" id="BTSX01000003">
    <property type="protein sequence ID" value="GMS91234.1"/>
    <property type="molecule type" value="Genomic_DNA"/>
</dbReference>
<dbReference type="Proteomes" id="UP001432027">
    <property type="component" value="Unassembled WGS sequence"/>
</dbReference>
<comment type="caution">
    <text evidence="1">The sequence shown here is derived from an EMBL/GenBank/DDBJ whole genome shotgun (WGS) entry which is preliminary data.</text>
</comment>
<feature type="non-terminal residue" evidence="1">
    <location>
        <position position="133"/>
    </location>
</feature>
<evidence type="ECO:0008006" key="3">
    <source>
        <dbReference type="Google" id="ProtNLM"/>
    </source>
</evidence>
<evidence type="ECO:0000313" key="1">
    <source>
        <dbReference type="EMBL" id="GMS91234.1"/>
    </source>
</evidence>
<dbReference type="AlphaFoldDB" id="A0AAV5T7E6"/>
<name>A0AAV5T7E6_9BILA</name>
<sequence>QCLLCVVCKKIFSVRSMPEHFTSMHLESRCLQLARCVSTQCNEKPDLCRDMHSTTYVTAHLLKREIEHELVVPNKMCRHRHSAQCMYDELMEMCVYLGVVDEKGVSFSEDKDQQKRLDAFLHSPNPVIDFDPD</sequence>
<gene>
    <name evidence="1" type="ORF">PENTCL1PPCAC_13409</name>
</gene>
<protein>
    <recommendedName>
        <fullName evidence="3">C2H2-type domain-containing protein</fullName>
    </recommendedName>
</protein>
<keyword evidence="2" id="KW-1185">Reference proteome</keyword>
<evidence type="ECO:0000313" key="2">
    <source>
        <dbReference type="Proteomes" id="UP001432027"/>
    </source>
</evidence>